<evidence type="ECO:0000256" key="1">
    <source>
        <dbReference type="SAM" id="SignalP"/>
    </source>
</evidence>
<dbReference type="InterPro" id="IPR011659">
    <property type="entry name" value="WD40"/>
</dbReference>
<name>A0ABW3I2L1_9FLAO</name>
<dbReference type="Pfam" id="PF07676">
    <property type="entry name" value="PD40"/>
    <property type="match status" value="2"/>
</dbReference>
<reference evidence="3" key="1">
    <citation type="journal article" date="2019" name="Int. J. Syst. Evol. Microbiol.">
        <title>The Global Catalogue of Microorganisms (GCM) 10K type strain sequencing project: providing services to taxonomists for standard genome sequencing and annotation.</title>
        <authorList>
            <consortium name="The Broad Institute Genomics Platform"/>
            <consortium name="The Broad Institute Genome Sequencing Center for Infectious Disease"/>
            <person name="Wu L."/>
            <person name="Ma J."/>
        </authorList>
    </citation>
    <scope>NUCLEOTIDE SEQUENCE [LARGE SCALE GENOMIC DNA]</scope>
    <source>
        <strain evidence="3">CCUG 62114</strain>
    </source>
</reference>
<evidence type="ECO:0000313" key="2">
    <source>
        <dbReference type="EMBL" id="MFD0964086.1"/>
    </source>
</evidence>
<dbReference type="RefSeq" id="WP_377715455.1">
    <property type="nucleotide sequence ID" value="NZ_JBHTJM010000008.1"/>
</dbReference>
<gene>
    <name evidence="2" type="ORF">ACFQ1O_08735</name>
</gene>
<organism evidence="2 3">
    <name type="scientific">Pseudofulvibacter geojedonensis</name>
    <dbReference type="NCBI Taxonomy" id="1123758"/>
    <lineage>
        <taxon>Bacteria</taxon>
        <taxon>Pseudomonadati</taxon>
        <taxon>Bacteroidota</taxon>
        <taxon>Flavobacteriia</taxon>
        <taxon>Flavobacteriales</taxon>
        <taxon>Flavobacteriaceae</taxon>
        <taxon>Pseudofulvibacter</taxon>
    </lineage>
</organism>
<accession>A0ABW3I2L1</accession>
<feature type="signal peptide" evidence="1">
    <location>
        <begin position="1"/>
        <end position="18"/>
    </location>
</feature>
<comment type="caution">
    <text evidence="2">The sequence shown here is derived from an EMBL/GenBank/DDBJ whole genome shotgun (WGS) entry which is preliminary data.</text>
</comment>
<sequence>MKFLFSVLAIWVQLFAFSQEPALPNLKDFAKTRDFTISNNSNEAYFTVQSPNEEVSGIFKTVKKEGNWQSPVLVSFSGKYKDLEPFLSPDGLQLYFVSNRPLNESEENPKDYDIWVVERKSKTSNWSKPRNLGAPINTEYNEFYPVITNSKNMYFTSDKPTAKGKDDIFLSEWKDQSYQETISLSVAINSEGYEYNAFVAPDESFILFGAYKRKDGLGSGDMYISYKKEGKWTPAKNLGENYNSQQMDYCPFVHMPSKTLYFTSRRSTIKTGNNYSTTEFMSEINKYNNGLSRIYKIDFSKFIN</sequence>
<dbReference type="Gene3D" id="2.120.10.30">
    <property type="entry name" value="TolB, C-terminal domain"/>
    <property type="match status" value="1"/>
</dbReference>
<proteinExistence type="predicted"/>
<dbReference type="EMBL" id="JBHTJM010000008">
    <property type="protein sequence ID" value="MFD0964086.1"/>
    <property type="molecule type" value="Genomic_DNA"/>
</dbReference>
<evidence type="ECO:0000313" key="3">
    <source>
        <dbReference type="Proteomes" id="UP001596997"/>
    </source>
</evidence>
<protein>
    <submittedName>
        <fullName evidence="2">TolB family protein</fullName>
    </submittedName>
</protein>
<keyword evidence="1" id="KW-0732">Signal</keyword>
<dbReference type="InterPro" id="IPR011042">
    <property type="entry name" value="6-blade_b-propeller_TolB-like"/>
</dbReference>
<feature type="chain" id="PRO_5047462265" evidence="1">
    <location>
        <begin position="19"/>
        <end position="304"/>
    </location>
</feature>
<keyword evidence="3" id="KW-1185">Reference proteome</keyword>
<dbReference type="SUPFAM" id="SSF69304">
    <property type="entry name" value="Tricorn protease N-terminal domain"/>
    <property type="match status" value="1"/>
</dbReference>
<dbReference type="Proteomes" id="UP001596997">
    <property type="component" value="Unassembled WGS sequence"/>
</dbReference>